<reference evidence="4 5" key="1">
    <citation type="submission" date="2019-04" db="EMBL/GenBank/DDBJ databases">
        <title>Genome sequence of Bacillus hwajinpoensis strain Y2.</title>
        <authorList>
            <person name="Fair J.L."/>
            <person name="Maclea K.S."/>
        </authorList>
    </citation>
    <scope>NUCLEOTIDE SEQUENCE [LARGE SCALE GENOMIC DNA]</scope>
    <source>
        <strain evidence="4 5">Y2</strain>
    </source>
</reference>
<accession>A0A4U1MHW7</accession>
<dbReference type="Pfam" id="PF12850">
    <property type="entry name" value="Metallophos_2"/>
    <property type="match status" value="1"/>
</dbReference>
<dbReference type="EC" id="3.1.4.-" evidence="2"/>
<sequence length="171" mass="19355">MKVLVVSDNHSSAEELHQLVERHQGDVQCMVHCGDSEFDYDAEEMTPFQIRVRGNCDFDNRYPNEIAETIGSKTIFTTHGHLYNVKMTLMKLAYKAEETNADLVCFGHSHEALAVYEDGTLFLNPGSVRLPRQPAIKTYAIVEWSDSKVTVTFHDEEGTLVNDLSRSFPLT</sequence>
<dbReference type="OrthoDB" id="9800565at2"/>
<dbReference type="InterPro" id="IPR000979">
    <property type="entry name" value="Phosphodiesterase_MJ0936/Vps29"/>
</dbReference>
<name>A0A4U1MHW7_9BACL</name>
<protein>
    <recommendedName>
        <fullName evidence="2">Phosphoesterase</fullName>
        <ecNumber evidence="2">3.1.4.-</ecNumber>
    </recommendedName>
</protein>
<comment type="similarity">
    <text evidence="1 2">Belongs to the metallophosphoesterase superfamily. YfcE family.</text>
</comment>
<dbReference type="SUPFAM" id="SSF56300">
    <property type="entry name" value="Metallo-dependent phosphatases"/>
    <property type="match status" value="1"/>
</dbReference>
<dbReference type="InterPro" id="IPR029052">
    <property type="entry name" value="Metallo-depent_PP-like"/>
</dbReference>
<organism evidence="4 5">
    <name type="scientific">Guptibacillus hwajinpoensis</name>
    <dbReference type="NCBI Taxonomy" id="208199"/>
    <lineage>
        <taxon>Bacteria</taxon>
        <taxon>Bacillati</taxon>
        <taxon>Bacillota</taxon>
        <taxon>Bacilli</taxon>
        <taxon>Bacillales</taxon>
        <taxon>Guptibacillaceae</taxon>
        <taxon>Guptibacillus</taxon>
    </lineage>
</organism>
<dbReference type="EMBL" id="SWFM01000003">
    <property type="protein sequence ID" value="TKD70331.1"/>
    <property type="molecule type" value="Genomic_DNA"/>
</dbReference>
<dbReference type="GO" id="GO:0016787">
    <property type="term" value="F:hydrolase activity"/>
    <property type="evidence" value="ECO:0007669"/>
    <property type="project" value="UniProtKB-UniRule"/>
</dbReference>
<evidence type="ECO:0000256" key="2">
    <source>
        <dbReference type="RuleBase" id="RU362039"/>
    </source>
</evidence>
<dbReference type="InterPro" id="IPR024654">
    <property type="entry name" value="Calcineurin-like_PHP_lpxH"/>
</dbReference>
<comment type="cofactor">
    <cofactor evidence="2">
        <name>a divalent metal cation</name>
        <dbReference type="ChEBI" id="CHEBI:60240"/>
    </cofactor>
</comment>
<dbReference type="InterPro" id="IPR041802">
    <property type="entry name" value="MPP_YfcE"/>
</dbReference>
<dbReference type="Proteomes" id="UP000310541">
    <property type="component" value="Unassembled WGS sequence"/>
</dbReference>
<dbReference type="PANTHER" id="PTHR11124">
    <property type="entry name" value="VACUOLAR SORTING PROTEIN VPS29"/>
    <property type="match status" value="1"/>
</dbReference>
<evidence type="ECO:0000313" key="5">
    <source>
        <dbReference type="Proteomes" id="UP000310541"/>
    </source>
</evidence>
<gene>
    <name evidence="4" type="ORF">FBF83_13935</name>
</gene>
<evidence type="ECO:0000313" key="4">
    <source>
        <dbReference type="EMBL" id="TKD70331.1"/>
    </source>
</evidence>
<evidence type="ECO:0000256" key="1">
    <source>
        <dbReference type="ARBA" id="ARBA00008950"/>
    </source>
</evidence>
<keyword evidence="2" id="KW-0479">Metal-binding</keyword>
<dbReference type="CDD" id="cd00841">
    <property type="entry name" value="MPP_YfcE"/>
    <property type="match status" value="1"/>
</dbReference>
<feature type="domain" description="Calcineurin-like phosphoesterase" evidence="3">
    <location>
        <begin position="1"/>
        <end position="146"/>
    </location>
</feature>
<dbReference type="NCBIfam" id="TIGR00040">
    <property type="entry name" value="yfcE"/>
    <property type="match status" value="1"/>
</dbReference>
<proteinExistence type="inferred from homology"/>
<comment type="caution">
    <text evidence="4">The sequence shown here is derived from an EMBL/GenBank/DDBJ whole genome shotgun (WGS) entry which is preliminary data.</text>
</comment>
<dbReference type="GO" id="GO:0046872">
    <property type="term" value="F:metal ion binding"/>
    <property type="evidence" value="ECO:0007669"/>
    <property type="project" value="UniProtKB-KW"/>
</dbReference>
<dbReference type="RefSeq" id="WP_136947736.1">
    <property type="nucleotide sequence ID" value="NZ_SWFM01000003.1"/>
</dbReference>
<dbReference type="Gene3D" id="3.60.21.10">
    <property type="match status" value="1"/>
</dbReference>
<evidence type="ECO:0000259" key="3">
    <source>
        <dbReference type="Pfam" id="PF12850"/>
    </source>
</evidence>
<dbReference type="AlphaFoldDB" id="A0A4U1MHW7"/>